<name>A0A6F8XUC6_9ACTN</name>
<keyword evidence="3" id="KW-1185">Reference proteome</keyword>
<dbReference type="EMBL" id="AP022870">
    <property type="protein sequence ID" value="BCB77433.1"/>
    <property type="molecule type" value="Genomic_DNA"/>
</dbReference>
<evidence type="ECO:0000313" key="2">
    <source>
        <dbReference type="EMBL" id="BCB77433.1"/>
    </source>
</evidence>
<evidence type="ECO:0000313" key="3">
    <source>
        <dbReference type="Proteomes" id="UP000502508"/>
    </source>
</evidence>
<reference evidence="2 3" key="2">
    <citation type="submission" date="2020-03" db="EMBL/GenBank/DDBJ databases">
        <authorList>
            <person name="Ichikawa N."/>
            <person name="Kimura A."/>
            <person name="Kitahashi Y."/>
            <person name="Uohara A."/>
        </authorList>
    </citation>
    <scope>NUCLEOTIDE SEQUENCE [LARGE SCALE GENOMIC DNA]</scope>
    <source>
        <strain evidence="2 3">NBRC 107702</strain>
    </source>
</reference>
<accession>A0A6F8XUC6</accession>
<proteinExistence type="predicted"/>
<protein>
    <submittedName>
        <fullName evidence="2">Uncharacterized protein</fullName>
    </submittedName>
</protein>
<sequence>MALTTIDERPVTWAMRSTCGLPVAGASAPAASPGSAVASGVDSAAGASWATGSTLGADREQAERLAAAITPPSAARKRDVLIGRSPQRDTTALRSIAAPGIVQERLGLGSAAFGL</sequence>
<evidence type="ECO:0000256" key="1">
    <source>
        <dbReference type="SAM" id="MobiDB-lite"/>
    </source>
</evidence>
<dbReference type="Proteomes" id="UP000502508">
    <property type="component" value="Chromosome"/>
</dbReference>
<reference evidence="2 3" key="1">
    <citation type="submission" date="2020-03" db="EMBL/GenBank/DDBJ databases">
        <title>Whole genome shotgun sequence of Phytohabitans flavus NBRC 107702.</title>
        <authorList>
            <person name="Komaki H."/>
            <person name="Tamura T."/>
        </authorList>
    </citation>
    <scope>NUCLEOTIDE SEQUENCE [LARGE SCALE GENOMIC DNA]</scope>
    <source>
        <strain evidence="2 3">NBRC 107702</strain>
    </source>
</reference>
<gene>
    <name evidence="2" type="ORF">Pflav_038430</name>
</gene>
<dbReference type="KEGG" id="pfla:Pflav_038430"/>
<dbReference type="AlphaFoldDB" id="A0A6F8XUC6"/>
<organism evidence="2 3">
    <name type="scientific">Phytohabitans flavus</name>
    <dbReference type="NCBI Taxonomy" id="1076124"/>
    <lineage>
        <taxon>Bacteria</taxon>
        <taxon>Bacillati</taxon>
        <taxon>Actinomycetota</taxon>
        <taxon>Actinomycetes</taxon>
        <taxon>Micromonosporales</taxon>
        <taxon>Micromonosporaceae</taxon>
    </lineage>
</organism>
<feature type="region of interest" description="Disordered" evidence="1">
    <location>
        <begin position="24"/>
        <end position="43"/>
    </location>
</feature>